<dbReference type="Gene3D" id="3.90.1150.10">
    <property type="entry name" value="Aspartate Aminotransferase, domain 1"/>
    <property type="match status" value="1"/>
</dbReference>
<feature type="compositionally biased region" description="Low complexity" evidence="1">
    <location>
        <begin position="11"/>
        <end position="26"/>
    </location>
</feature>
<organism evidence="2">
    <name type="scientific">Burkholderia cenocepacia</name>
    <dbReference type="NCBI Taxonomy" id="95486"/>
    <lineage>
        <taxon>Bacteria</taxon>
        <taxon>Pseudomonadati</taxon>
        <taxon>Pseudomonadota</taxon>
        <taxon>Betaproteobacteria</taxon>
        <taxon>Burkholderiales</taxon>
        <taxon>Burkholderiaceae</taxon>
        <taxon>Burkholderia</taxon>
        <taxon>Burkholderia cepacia complex</taxon>
    </lineage>
</organism>
<comment type="caution">
    <text evidence="2">The sequence shown here is derived from an EMBL/GenBank/DDBJ whole genome shotgun (WGS) entry which is preliminary data.</text>
</comment>
<evidence type="ECO:0000313" key="2">
    <source>
        <dbReference type="EMBL" id="NDV75668.1"/>
    </source>
</evidence>
<sequence>MTYRNESAWIQPAAPTATAAAPRATQARSTAEYRALDAAHHIHPFSDMGALNRAGSRVIVKADGVYLWDSDGNKV</sequence>
<feature type="region of interest" description="Disordered" evidence="1">
    <location>
        <begin position="1"/>
        <end position="26"/>
    </location>
</feature>
<name>A0A6B2MIH5_9BURK</name>
<proteinExistence type="predicted"/>
<feature type="non-terminal residue" evidence="2">
    <location>
        <position position="75"/>
    </location>
</feature>
<accession>A0A6B2MIH5</accession>
<evidence type="ECO:0000256" key="1">
    <source>
        <dbReference type="SAM" id="MobiDB-lite"/>
    </source>
</evidence>
<reference evidence="2" key="1">
    <citation type="submission" date="2019-11" db="EMBL/GenBank/DDBJ databases">
        <title>Burkholderia cenocepacia CF.</title>
        <authorList>
            <person name="Vianna E.F."/>
            <person name="Marques E.A."/>
            <person name="Albano R.M."/>
            <person name="Leao R.S."/>
        </authorList>
    </citation>
    <scope>NUCLEOTIDE SEQUENCE</scope>
    <source>
        <strain evidence="2">MS-2140</strain>
    </source>
</reference>
<dbReference type="EMBL" id="JAAEAM010000035">
    <property type="protein sequence ID" value="NDV75668.1"/>
    <property type="molecule type" value="Genomic_DNA"/>
</dbReference>
<dbReference type="AlphaFoldDB" id="A0A6B2MIH5"/>
<dbReference type="InterPro" id="IPR015422">
    <property type="entry name" value="PyrdxlP-dep_Trfase_small"/>
</dbReference>
<gene>
    <name evidence="2" type="ORF">GFJ35_26875</name>
</gene>
<keyword evidence="2" id="KW-0032">Aminotransferase</keyword>
<dbReference type="GO" id="GO:0008483">
    <property type="term" value="F:transaminase activity"/>
    <property type="evidence" value="ECO:0007669"/>
    <property type="project" value="UniProtKB-KW"/>
</dbReference>
<keyword evidence="2" id="KW-0808">Transferase</keyword>
<dbReference type="InterPro" id="IPR015424">
    <property type="entry name" value="PyrdxlP-dep_Trfase"/>
</dbReference>
<protein>
    <submittedName>
        <fullName evidence="2">Aspartate aminotransferase family protein</fullName>
    </submittedName>
</protein>
<dbReference type="SUPFAM" id="SSF53383">
    <property type="entry name" value="PLP-dependent transferases"/>
    <property type="match status" value="1"/>
</dbReference>